<proteinExistence type="inferred from homology"/>
<comment type="subunit">
    <text evidence="9">The Tat system comprises two distinct complexes: a TatABC complex, containing multiple copies of TatA, TatB and TatC subunits, and a separate TatA complex, containing only TatA subunits. Substrates initially bind to the TatABC complex, which probably triggers association of the separate TatA complex to form the active translocon.</text>
</comment>
<evidence type="ECO:0000256" key="5">
    <source>
        <dbReference type="ARBA" id="ARBA00022927"/>
    </source>
</evidence>
<evidence type="ECO:0000256" key="3">
    <source>
        <dbReference type="ARBA" id="ARBA00022475"/>
    </source>
</evidence>
<comment type="function">
    <text evidence="9">Part of the twin-arginine translocation (Tat) system that transports large folded proteins containing a characteristic twin-arginine motif in their signal peptide across membranes. TatA could form the protein-conducting channel of the Tat system.</text>
</comment>
<evidence type="ECO:0000256" key="8">
    <source>
        <dbReference type="ARBA" id="ARBA00023136"/>
    </source>
</evidence>
<gene>
    <name evidence="9" type="primary">tatA</name>
    <name evidence="11" type="ORF">AVL59_07275</name>
    <name evidence="12" type="ORF">J2Z21_006136</name>
</gene>
<dbReference type="InterPro" id="IPR003369">
    <property type="entry name" value="TatA/B/E"/>
</dbReference>
<keyword evidence="8 9" id="KW-0472">Membrane</keyword>
<dbReference type="EMBL" id="JAGGLP010000014">
    <property type="protein sequence ID" value="MBP2053145.1"/>
    <property type="molecule type" value="Genomic_DNA"/>
</dbReference>
<dbReference type="EMBL" id="CP016279">
    <property type="protein sequence ID" value="ANP49424.1"/>
    <property type="molecule type" value="Genomic_DNA"/>
</dbReference>
<keyword evidence="4 9" id="KW-0812">Transmembrane</keyword>
<keyword evidence="5 9" id="KW-0653">Protein transport</keyword>
<reference evidence="11 13" key="1">
    <citation type="submission" date="2016-06" db="EMBL/GenBank/DDBJ databases">
        <title>Complete genome sequence of Streptomyces griseochromogenes ATCC 14511, the Blasticidin S producer.</title>
        <authorList>
            <person name="Wu L."/>
        </authorList>
    </citation>
    <scope>NUCLEOTIDE SEQUENCE [LARGE SCALE GENOMIC DNA]</scope>
    <source>
        <strain evidence="11 13">ATCC 14511</strain>
    </source>
</reference>
<dbReference type="Proteomes" id="UP001519309">
    <property type="component" value="Unassembled WGS sequence"/>
</dbReference>
<keyword evidence="2 9" id="KW-0813">Transport</keyword>
<dbReference type="GO" id="GO:0033281">
    <property type="term" value="C:TAT protein transport complex"/>
    <property type="evidence" value="ECO:0007669"/>
    <property type="project" value="UniProtKB-UniRule"/>
</dbReference>
<accession>A0A1B1AS89</accession>
<dbReference type="RefSeq" id="WP_067300531.1">
    <property type="nucleotide sequence ID" value="NZ_CP016279.1"/>
</dbReference>
<dbReference type="Proteomes" id="UP000092659">
    <property type="component" value="Chromosome"/>
</dbReference>
<keyword evidence="7 9" id="KW-0811">Translocation</keyword>
<dbReference type="STRING" id="68214.AVL59_07275"/>
<organism evidence="11 13">
    <name type="scientific">Streptomyces griseochromogenes</name>
    <dbReference type="NCBI Taxonomy" id="68214"/>
    <lineage>
        <taxon>Bacteria</taxon>
        <taxon>Bacillati</taxon>
        <taxon>Actinomycetota</taxon>
        <taxon>Actinomycetes</taxon>
        <taxon>Kitasatosporales</taxon>
        <taxon>Streptomycetaceae</taxon>
        <taxon>Streptomyces</taxon>
    </lineage>
</organism>
<protein>
    <recommendedName>
        <fullName evidence="9">Sec-independent protein translocase protein TatA</fullName>
    </recommendedName>
</protein>
<dbReference type="AlphaFoldDB" id="A0A1B1AS89"/>
<name>A0A1B1AS89_9ACTN</name>
<feature type="transmembrane region" description="Helical" evidence="9">
    <location>
        <begin position="27"/>
        <end position="43"/>
    </location>
</feature>
<comment type="similarity">
    <text evidence="9">Belongs to the TatA/E family.</text>
</comment>
<evidence type="ECO:0000256" key="10">
    <source>
        <dbReference type="SAM" id="MobiDB-lite"/>
    </source>
</evidence>
<keyword evidence="6 9" id="KW-1133">Transmembrane helix</keyword>
<evidence type="ECO:0000313" key="13">
    <source>
        <dbReference type="Proteomes" id="UP000092659"/>
    </source>
</evidence>
<comment type="subcellular location">
    <subcellularLocation>
        <location evidence="1 9">Cell membrane</location>
        <topology evidence="1 9">Single-pass membrane protein</topology>
    </subcellularLocation>
</comment>
<evidence type="ECO:0000256" key="7">
    <source>
        <dbReference type="ARBA" id="ARBA00023010"/>
    </source>
</evidence>
<sequence length="111" mass="12012">MTVNMPSRRENDSSAQPKKVVMLENRLLEIIIIALVVMVLFGAKRLPDTARSLGRSLRILKAETRAGREEAAQEGASTSAEPPMLTKAEASSRPRTVAAEATGKGREVLPD</sequence>
<evidence type="ECO:0000256" key="1">
    <source>
        <dbReference type="ARBA" id="ARBA00004162"/>
    </source>
</evidence>
<dbReference type="GO" id="GO:0043953">
    <property type="term" value="P:protein transport by the Tat complex"/>
    <property type="evidence" value="ECO:0007669"/>
    <property type="project" value="UniProtKB-UniRule"/>
</dbReference>
<keyword evidence="3 9" id="KW-1003">Cell membrane</keyword>
<dbReference type="HAMAP" id="MF_00236">
    <property type="entry name" value="TatA_E"/>
    <property type="match status" value="1"/>
</dbReference>
<feature type="region of interest" description="Disordered" evidence="10">
    <location>
        <begin position="65"/>
        <end position="111"/>
    </location>
</feature>
<evidence type="ECO:0000313" key="11">
    <source>
        <dbReference type="EMBL" id="ANP49424.1"/>
    </source>
</evidence>
<evidence type="ECO:0000256" key="2">
    <source>
        <dbReference type="ARBA" id="ARBA00022448"/>
    </source>
</evidence>
<evidence type="ECO:0000313" key="14">
    <source>
        <dbReference type="Proteomes" id="UP001519309"/>
    </source>
</evidence>
<dbReference type="GO" id="GO:0008320">
    <property type="term" value="F:protein transmembrane transporter activity"/>
    <property type="evidence" value="ECO:0007669"/>
    <property type="project" value="UniProtKB-UniRule"/>
</dbReference>
<dbReference type="Gene3D" id="1.20.5.3310">
    <property type="match status" value="1"/>
</dbReference>
<evidence type="ECO:0000256" key="6">
    <source>
        <dbReference type="ARBA" id="ARBA00022989"/>
    </source>
</evidence>
<evidence type="ECO:0000313" key="12">
    <source>
        <dbReference type="EMBL" id="MBP2053145.1"/>
    </source>
</evidence>
<reference evidence="12 14" key="2">
    <citation type="submission" date="2021-03" db="EMBL/GenBank/DDBJ databases">
        <title>Genomic Encyclopedia of Type Strains, Phase IV (KMG-IV): sequencing the most valuable type-strain genomes for metagenomic binning, comparative biology and taxonomic classification.</title>
        <authorList>
            <person name="Goeker M."/>
        </authorList>
    </citation>
    <scope>NUCLEOTIDE SEQUENCE [LARGE SCALE GENOMIC DNA]</scope>
    <source>
        <strain evidence="12 14">DSM 40499</strain>
    </source>
</reference>
<dbReference type="Pfam" id="PF02416">
    <property type="entry name" value="TatA_B_E"/>
    <property type="match status" value="1"/>
</dbReference>
<dbReference type="KEGG" id="sgs:AVL59_07275"/>
<dbReference type="InterPro" id="IPR006312">
    <property type="entry name" value="TatA/E"/>
</dbReference>
<dbReference type="NCBIfam" id="NF001854">
    <property type="entry name" value="PRK00575.1"/>
    <property type="match status" value="1"/>
</dbReference>
<keyword evidence="14" id="KW-1185">Reference proteome</keyword>
<evidence type="ECO:0000256" key="4">
    <source>
        <dbReference type="ARBA" id="ARBA00022692"/>
    </source>
</evidence>
<evidence type="ECO:0000256" key="9">
    <source>
        <dbReference type="HAMAP-Rule" id="MF_00236"/>
    </source>
</evidence>
<dbReference type="PANTHER" id="PTHR42982">
    <property type="entry name" value="SEC-INDEPENDENT PROTEIN TRANSLOCASE PROTEIN TATA"/>
    <property type="match status" value="1"/>
</dbReference>
<dbReference type="PANTHER" id="PTHR42982:SF8">
    <property type="entry name" value="SEC-INDEPENDENT PROTEIN TRANSLOCASE PROTEIN TATA"/>
    <property type="match status" value="1"/>
</dbReference>